<proteinExistence type="predicted"/>
<dbReference type="GO" id="GO:0005524">
    <property type="term" value="F:ATP binding"/>
    <property type="evidence" value="ECO:0007669"/>
    <property type="project" value="InterPro"/>
</dbReference>
<dbReference type="InterPro" id="IPR027640">
    <property type="entry name" value="Kinesin-like_fam"/>
</dbReference>
<evidence type="ECO:0000256" key="1">
    <source>
        <dbReference type="ARBA" id="ARBA00023175"/>
    </source>
</evidence>
<accession>A0AAP0P879</accession>
<dbReference type="Pfam" id="PF00225">
    <property type="entry name" value="Kinesin"/>
    <property type="match status" value="1"/>
</dbReference>
<dbReference type="PANTHER" id="PTHR47969">
    <property type="entry name" value="CHROMOSOME-ASSOCIATED KINESIN KIF4A-RELATED"/>
    <property type="match status" value="1"/>
</dbReference>
<evidence type="ECO:0000259" key="2">
    <source>
        <dbReference type="Pfam" id="PF00225"/>
    </source>
</evidence>
<dbReference type="EMBL" id="JBBNAF010000006">
    <property type="protein sequence ID" value="KAK9134693.1"/>
    <property type="molecule type" value="Genomic_DNA"/>
</dbReference>
<comment type="caution">
    <text evidence="3">The sequence shown here is derived from an EMBL/GenBank/DDBJ whole genome shotgun (WGS) entry which is preliminary data.</text>
</comment>
<dbReference type="GO" id="GO:0008017">
    <property type="term" value="F:microtubule binding"/>
    <property type="evidence" value="ECO:0007669"/>
    <property type="project" value="InterPro"/>
</dbReference>
<dbReference type="GO" id="GO:0007018">
    <property type="term" value="P:microtubule-based movement"/>
    <property type="evidence" value="ECO:0007669"/>
    <property type="project" value="InterPro"/>
</dbReference>
<dbReference type="Proteomes" id="UP001420932">
    <property type="component" value="Unassembled WGS sequence"/>
</dbReference>
<dbReference type="AlphaFoldDB" id="A0AAP0P879"/>
<dbReference type="InterPro" id="IPR027417">
    <property type="entry name" value="P-loop_NTPase"/>
</dbReference>
<name>A0AAP0P879_9MAGN</name>
<dbReference type="GO" id="GO:0007052">
    <property type="term" value="P:mitotic spindle organization"/>
    <property type="evidence" value="ECO:0007669"/>
    <property type="project" value="TreeGrafter"/>
</dbReference>
<dbReference type="InterPro" id="IPR001752">
    <property type="entry name" value="Kinesin_motor_dom"/>
</dbReference>
<dbReference type="Gene3D" id="3.40.850.10">
    <property type="entry name" value="Kinesin motor domain"/>
    <property type="match status" value="1"/>
</dbReference>
<protein>
    <recommendedName>
        <fullName evidence="2">Kinesin motor domain-containing protein</fullName>
    </recommendedName>
</protein>
<feature type="domain" description="Kinesin motor" evidence="2">
    <location>
        <begin position="69"/>
        <end position="127"/>
    </location>
</feature>
<keyword evidence="1" id="KW-0505">Motor protein</keyword>
<dbReference type="GO" id="GO:0051231">
    <property type="term" value="P:spindle elongation"/>
    <property type="evidence" value="ECO:0007669"/>
    <property type="project" value="TreeGrafter"/>
</dbReference>
<dbReference type="GO" id="GO:0003777">
    <property type="term" value="F:microtubule motor activity"/>
    <property type="evidence" value="ECO:0007669"/>
    <property type="project" value="InterPro"/>
</dbReference>
<evidence type="ECO:0000313" key="3">
    <source>
        <dbReference type="EMBL" id="KAK9134693.1"/>
    </source>
</evidence>
<dbReference type="PANTHER" id="PTHR47969:SF6">
    <property type="entry name" value="KINESIN-LIKE PROTEIN KIN-4C"/>
    <property type="match status" value="1"/>
</dbReference>
<reference evidence="3 4" key="1">
    <citation type="submission" date="2024-01" db="EMBL/GenBank/DDBJ databases">
        <title>Genome assemblies of Stephania.</title>
        <authorList>
            <person name="Yang L."/>
        </authorList>
    </citation>
    <scope>NUCLEOTIDE SEQUENCE [LARGE SCALE GENOMIC DNA]</scope>
    <source>
        <strain evidence="3">YNDBR</strain>
        <tissue evidence="3">Leaf</tissue>
    </source>
</reference>
<dbReference type="SUPFAM" id="SSF52540">
    <property type="entry name" value="P-loop containing nucleoside triphosphate hydrolases"/>
    <property type="match status" value="1"/>
</dbReference>
<dbReference type="InterPro" id="IPR036961">
    <property type="entry name" value="Kinesin_motor_dom_sf"/>
</dbReference>
<dbReference type="GO" id="GO:0005875">
    <property type="term" value="C:microtubule associated complex"/>
    <property type="evidence" value="ECO:0007669"/>
    <property type="project" value="TreeGrafter"/>
</dbReference>
<evidence type="ECO:0000313" key="4">
    <source>
        <dbReference type="Proteomes" id="UP001420932"/>
    </source>
</evidence>
<sequence>MQAFQEKTTTLEIYSKEVMDFLKNLDKYTALGAKLCRDVIEGGKDAPVISTSYDRGRRLLMASETIPPPHHHQDADEVQIGSHAFTFDHVYSGTSSSSYRIFEDCISPLVDAFFSGYNATVLAYGQCFNQWDKFKYVCVWFM</sequence>
<keyword evidence="4" id="KW-1185">Reference proteome</keyword>
<gene>
    <name evidence="3" type="ORF">Syun_014023</name>
</gene>
<organism evidence="3 4">
    <name type="scientific">Stephania yunnanensis</name>
    <dbReference type="NCBI Taxonomy" id="152371"/>
    <lineage>
        <taxon>Eukaryota</taxon>
        <taxon>Viridiplantae</taxon>
        <taxon>Streptophyta</taxon>
        <taxon>Embryophyta</taxon>
        <taxon>Tracheophyta</taxon>
        <taxon>Spermatophyta</taxon>
        <taxon>Magnoliopsida</taxon>
        <taxon>Ranunculales</taxon>
        <taxon>Menispermaceae</taxon>
        <taxon>Menispermoideae</taxon>
        <taxon>Cissampelideae</taxon>
        <taxon>Stephania</taxon>
    </lineage>
</organism>